<dbReference type="OrthoDB" id="27435at2759"/>
<organism evidence="1 2">
    <name type="scientific">Homo sapiens</name>
    <name type="common">Human</name>
    <dbReference type="NCBI Taxonomy" id="9606"/>
    <lineage>
        <taxon>Eukaryota</taxon>
        <taxon>Metazoa</taxon>
        <taxon>Chordata</taxon>
        <taxon>Craniata</taxon>
        <taxon>Vertebrata</taxon>
        <taxon>Euteleostomi</taxon>
        <taxon>Mammalia</taxon>
        <taxon>Eutheria</taxon>
        <taxon>Euarchontoglires</taxon>
        <taxon>Primates</taxon>
        <taxon>Haplorrhini</taxon>
        <taxon>Catarrhini</taxon>
        <taxon>Hominidae</taxon>
        <taxon>Homo</taxon>
    </lineage>
</organism>
<dbReference type="OpenTargets" id="ENSG00000165280"/>
<reference evidence="1" key="5">
    <citation type="submission" date="2025-09" db="UniProtKB">
        <authorList>
            <consortium name="Ensembl"/>
        </authorList>
    </citation>
    <scope>IDENTIFICATION</scope>
</reference>
<dbReference type="Ensembl" id="ENST00000680079.1">
    <property type="protein sequence ID" value="ENSP00000506523.1"/>
    <property type="gene ID" value="ENSG00000165280.19"/>
</dbReference>
<dbReference type="HGNC" id="HGNC:12666">
    <property type="gene designation" value="VCP"/>
</dbReference>
<gene>
    <name evidence="1" type="primary">VCP</name>
</gene>
<dbReference type="Bgee" id="ENSG00000165280">
    <property type="expression patterns" value="Expressed in stromal cell of endometrium and 210 other cell types or tissues"/>
</dbReference>
<dbReference type="GeneTree" id="ENSGT00900000141071"/>
<dbReference type="EMBL" id="AL353795">
    <property type="status" value="NOT_ANNOTATED_CDS"/>
    <property type="molecule type" value="Genomic_DNA"/>
</dbReference>
<reference evidence="1 2" key="2">
    <citation type="journal article" date="2004" name="Nature">
        <title>DNA sequence and analysis of human chromosome 9.</title>
        <authorList>
            <person name="Humphray S.J."/>
            <person name="Oliver K."/>
            <person name="Hunt A.R."/>
            <person name="Plumb R.W."/>
            <person name="Loveland J.E."/>
            <person name="Howe K.L."/>
            <person name="Andrews T.D."/>
            <person name="Searle S."/>
            <person name="Hunt S.E."/>
            <person name="Scott C.E."/>
            <person name="Jones M.C."/>
            <person name="Ainscough R."/>
            <person name="Almeida J.P."/>
            <person name="Ambrose K.D."/>
            <person name="Ashwell R.I."/>
            <person name="Babbage A.K."/>
            <person name="Babbage S."/>
            <person name="Bagguley C.L."/>
            <person name="Bailey J."/>
            <person name="Banerjee R."/>
            <person name="Barker D.J."/>
            <person name="Barlow K.F."/>
            <person name="Bates K."/>
            <person name="Beasley H."/>
            <person name="Beasley O."/>
            <person name="Bird C.P."/>
            <person name="Bray-Allen S."/>
            <person name="Brown A.J."/>
            <person name="Brown J.Y."/>
            <person name="Burford D."/>
            <person name="Burrill W."/>
            <person name="Burton J."/>
            <person name="Carder C."/>
            <person name="Carter N.P."/>
            <person name="Chapman J.C."/>
            <person name="Chen Y."/>
            <person name="Clarke G."/>
            <person name="Clark S.Y."/>
            <person name="Clee C.M."/>
            <person name="Clegg S."/>
            <person name="Collier R.E."/>
            <person name="Corby N."/>
            <person name="Crosier M."/>
            <person name="Cummings A.T."/>
            <person name="Davies J."/>
            <person name="Dhami P."/>
            <person name="Dunn M."/>
            <person name="Dutta I."/>
            <person name="Dyer L.W."/>
            <person name="Earthrowl M.E."/>
            <person name="Faulkner L."/>
            <person name="Fleming C.J."/>
            <person name="Frankish A."/>
            <person name="Frankland J.A."/>
            <person name="French L."/>
            <person name="Fricker D.G."/>
            <person name="Garner P."/>
            <person name="Garnett J."/>
            <person name="Ghori J."/>
            <person name="Gilbert J.G."/>
            <person name="Glison C."/>
            <person name="Grafham D.V."/>
            <person name="Gribble S."/>
            <person name="Griffiths C."/>
            <person name="Griffiths-Jones S."/>
            <person name="Grocock R."/>
            <person name="Guy J."/>
            <person name="Hall R.E."/>
            <person name="Hammond S."/>
            <person name="Harley J.L."/>
            <person name="Harrison E.S."/>
            <person name="Hart E.A."/>
            <person name="Heath P.D."/>
            <person name="Henderson C.D."/>
            <person name="Hopkins B.L."/>
            <person name="Howard P.J."/>
            <person name="Howden P.J."/>
            <person name="Huckle E."/>
            <person name="Johnson C."/>
            <person name="Johnson D."/>
            <person name="Joy A.A."/>
            <person name="Kay M."/>
            <person name="Keenan S."/>
            <person name="Kershaw J.K."/>
            <person name="Kimberley A.M."/>
            <person name="King A."/>
            <person name="Knights A."/>
            <person name="Laird G.K."/>
            <person name="Langford C."/>
            <person name="Lawlor S."/>
            <person name="Leongamornlert D.A."/>
            <person name="Leversha M."/>
            <person name="Lloyd C."/>
            <person name="Lloyd D.M."/>
            <person name="Lovell J."/>
            <person name="Martin S."/>
            <person name="Mashreghi-Mohammadi M."/>
            <person name="Matthews L."/>
            <person name="McLaren S."/>
            <person name="McLay K.E."/>
            <person name="McMurray A."/>
            <person name="Milne S."/>
            <person name="Nickerson T."/>
            <person name="Nisbett J."/>
            <person name="Nordsiek G."/>
            <person name="Pearce A.V."/>
            <person name="Peck A.I."/>
            <person name="Porter K.M."/>
            <person name="Pandian R."/>
            <person name="Pelan S."/>
            <person name="Phillimore B."/>
            <person name="Povey S."/>
            <person name="Ramsey Y."/>
            <person name="Rand V."/>
            <person name="Scharfe M."/>
            <person name="Sehra H.K."/>
            <person name="Shownkeen R."/>
            <person name="Sims S.K."/>
            <person name="Skuce C.D."/>
            <person name="Smith M."/>
            <person name="Steward C.A."/>
            <person name="Swarbreck D."/>
            <person name="Sycamore N."/>
            <person name="Tester J."/>
            <person name="Thorpe A."/>
            <person name="Tracey A."/>
            <person name="Tromans A."/>
            <person name="Thomas D.W."/>
            <person name="Wall M."/>
            <person name="Wallis J.M."/>
            <person name="West A.P."/>
            <person name="Whitehead S.L."/>
            <person name="Willey D.L."/>
            <person name="Williams S.A."/>
            <person name="Wilming L."/>
            <person name="Wray P.W."/>
            <person name="Young L."/>
            <person name="Ashurst J.L."/>
            <person name="Coulson A."/>
            <person name="Blocker H."/>
            <person name="Durbin R."/>
            <person name="Sulston J.E."/>
            <person name="Hubbard T."/>
            <person name="Jackson M.J."/>
            <person name="Bentley D.R."/>
            <person name="Beck S."/>
            <person name="Rogers J."/>
            <person name="Dunham I."/>
        </authorList>
    </citation>
    <scope>NUCLEOTIDE SEQUENCE [LARGE SCALE GENOMIC DNA]</scope>
</reference>
<name>A0A7P0TBF1_HUMAN</name>
<dbReference type="Ensembl" id="ENST00000680079.1">
    <property type="protein sequence ID" value="ENSP00000506523.1"/>
    <property type="gene ID" value="ENSG00000165280.18"/>
</dbReference>
<protein>
    <submittedName>
        <fullName evidence="1">Valosin containing protein</fullName>
    </submittedName>
</protein>
<proteinExistence type="predicted"/>
<keyword evidence="2" id="KW-1185">Reference proteome</keyword>
<reference evidence="1" key="4">
    <citation type="submission" date="2025-08" db="UniProtKB">
        <authorList>
            <consortium name="Ensembl"/>
        </authorList>
    </citation>
    <scope>IDENTIFICATION</scope>
</reference>
<evidence type="ECO:0000313" key="1">
    <source>
        <dbReference type="Ensembl" id="ENSP00000506523.1"/>
    </source>
</evidence>
<sequence length="56" mass="5792">MASGAEPLFSDPGAGSLTWGLIAGTLTLKIPGAAGMVQKVMTYQQPFSNRRTVPIG</sequence>
<evidence type="ECO:0000313" key="2">
    <source>
        <dbReference type="Proteomes" id="UP000005640"/>
    </source>
</evidence>
<reference evidence="1 2" key="3">
    <citation type="journal article" date="2004" name="Nature">
        <title>Finishing the euchromatic sequence of the human genome.</title>
        <authorList>
            <consortium name="International Human Genome Sequencing Consortium"/>
        </authorList>
    </citation>
    <scope>NUCLEOTIDE SEQUENCE [LARGE SCALE GENOMIC DNA]</scope>
</reference>
<reference evidence="1 2" key="1">
    <citation type="journal article" date="2001" name="Nature">
        <title>Initial sequencing and analysis of the human genome.</title>
        <authorList>
            <consortium name="International Human Genome Sequencing Consortium"/>
            <person name="Lander E.S."/>
            <person name="Linton L.M."/>
            <person name="Birren B."/>
            <person name="Nusbaum C."/>
            <person name="Zody M.C."/>
            <person name="Baldwin J."/>
            <person name="Devon K."/>
            <person name="Dewar K."/>
            <person name="Doyle M."/>
            <person name="FitzHugh W."/>
            <person name="Funke R."/>
            <person name="Gage D."/>
            <person name="Harris K."/>
            <person name="Heaford A."/>
            <person name="Howland J."/>
            <person name="Kann L."/>
            <person name="Lehoczky J."/>
            <person name="LeVine R."/>
            <person name="McEwan P."/>
            <person name="McKernan K."/>
            <person name="Meldrim J."/>
            <person name="Mesirov J.P."/>
            <person name="Miranda C."/>
            <person name="Morris W."/>
            <person name="Naylor J."/>
            <person name="Raymond C."/>
            <person name="Rosetti M."/>
            <person name="Santos R."/>
            <person name="Sheridan A."/>
            <person name="Sougnez C."/>
            <person name="Stange-Thomann N."/>
            <person name="Stojanovic N."/>
            <person name="Subramanian A."/>
            <person name="Wyman D."/>
            <person name="Rogers J."/>
            <person name="Sulston J."/>
            <person name="Ainscough R."/>
            <person name="Beck S."/>
            <person name="Bentley D."/>
            <person name="Burton J."/>
            <person name="Clee C."/>
            <person name="Carter N."/>
            <person name="Coulson A."/>
            <person name="Deadman R."/>
            <person name="Deloukas P."/>
            <person name="Dunham A."/>
            <person name="Dunham I."/>
            <person name="Durbin R."/>
            <person name="French L."/>
            <person name="Grafham D."/>
            <person name="Gregory S."/>
            <person name="Hubbard T."/>
            <person name="Humphray S."/>
            <person name="Hunt A."/>
            <person name="Jones M."/>
            <person name="Lloyd C."/>
            <person name="McMurray A."/>
            <person name="Matthews L."/>
            <person name="Mercer S."/>
            <person name="Milne S."/>
            <person name="Mullikin J.C."/>
            <person name="Mungall A."/>
            <person name="Plumb R."/>
            <person name="Ross M."/>
            <person name="Shownkeen R."/>
            <person name="Sims S."/>
            <person name="Waterston R.H."/>
            <person name="Wilson R.K."/>
            <person name="Hillier L.W."/>
            <person name="McPherson J.D."/>
            <person name="Marra M.A."/>
            <person name="Mardis E.R."/>
            <person name="Fulton L.A."/>
            <person name="Chinwalla A.T."/>
            <person name="Pepin K.H."/>
            <person name="Gish W.R."/>
            <person name="Chissoe S.L."/>
            <person name="Wendl M.C."/>
            <person name="Delehaunty K.D."/>
            <person name="Miner T.L."/>
            <person name="Delehaunty A."/>
            <person name="Kramer J.B."/>
            <person name="Cook L.L."/>
            <person name="Fulton R.S."/>
            <person name="Johnson D.L."/>
            <person name="Minx P.J."/>
            <person name="Clifton S.W."/>
            <person name="Hawkins T."/>
            <person name="Branscomb E."/>
            <person name="Predki P."/>
            <person name="Richardson P."/>
            <person name="Wenning S."/>
            <person name="Slezak T."/>
            <person name="Doggett N."/>
            <person name="Cheng J.F."/>
            <person name="Olsen A."/>
            <person name="Lucas S."/>
            <person name="Elkin C."/>
            <person name="Uberbacher E."/>
            <person name="Frazier M."/>
            <person name="Gibbs R.A."/>
            <person name="Muzny D.M."/>
            <person name="Scherer S.E."/>
            <person name="Bouck J.B."/>
            <person name="Sodergren E.J."/>
            <person name="Worley K.C."/>
            <person name="Rives C.M."/>
            <person name="Gorrell J.H."/>
            <person name="Metzker M.L."/>
            <person name="Naylor S.L."/>
            <person name="Kucherlapati R.S."/>
            <person name="Nelson D.L."/>
            <person name="Weinstock G.M."/>
            <person name="Sakaki Y."/>
            <person name="Fujiyama A."/>
            <person name="Hattori M."/>
            <person name="Yada T."/>
            <person name="Toyoda A."/>
            <person name="Itoh T."/>
            <person name="Kawagoe C."/>
            <person name="Watanabe H."/>
            <person name="Totoki Y."/>
            <person name="Taylor T."/>
            <person name="Weissenbach J."/>
            <person name="Heilig R."/>
            <person name="Saurin W."/>
            <person name="Artiguenave F."/>
            <person name="Brottier P."/>
            <person name="Bruls T."/>
            <person name="Pelletier E."/>
            <person name="Robert C."/>
            <person name="Wincker P."/>
            <person name="Smith D.R."/>
            <person name="Doucette-Stamm L."/>
            <person name="Rubenfield M."/>
            <person name="Weinstock K."/>
            <person name="Lee H.M."/>
            <person name="Dubois J."/>
            <person name="Rosenthal A."/>
            <person name="Platzer M."/>
            <person name="Nyakatura G."/>
            <person name="Taudien S."/>
            <person name="Rump A."/>
            <person name="Yang H."/>
            <person name="Yu J."/>
            <person name="Wang J."/>
            <person name="Huang G."/>
            <person name="Gu J."/>
            <person name="Hood L."/>
            <person name="Rowen L."/>
            <person name="Madan A."/>
            <person name="Qin S."/>
            <person name="Davis R.W."/>
            <person name="Federspiel N.A."/>
            <person name="Abola A.P."/>
            <person name="Proctor M.J."/>
            <person name="Myers R.M."/>
            <person name="Schmutz J."/>
            <person name="Dickson M."/>
            <person name="Grimwood J."/>
            <person name="Cox D.R."/>
            <person name="Olson M.V."/>
            <person name="Kaul R."/>
            <person name="Raymond C."/>
            <person name="Shimizu N."/>
            <person name="Kawasaki K."/>
            <person name="Minoshima S."/>
            <person name="Evans G.A."/>
            <person name="Athanasiou M."/>
            <person name="Schultz R."/>
            <person name="Roe B.A."/>
            <person name="Chen F."/>
            <person name="Pan H."/>
            <person name="Ramser J."/>
            <person name="Lehrach H."/>
            <person name="Reinhardt R."/>
            <person name="McCombie W.R."/>
            <person name="de la Bastide M."/>
            <person name="Dedhia N."/>
            <person name="Blocker H."/>
            <person name="Hornischer K."/>
            <person name="Nordsiek G."/>
            <person name="Agarwala R."/>
            <person name="Aravind L."/>
            <person name="Bailey J.A."/>
            <person name="Bateman A."/>
            <person name="Batzoglou S."/>
            <person name="Birney E."/>
            <person name="Bork P."/>
            <person name="Brown D.G."/>
            <person name="Burge C.B."/>
            <person name="Cerutti L."/>
            <person name="Chen H.C."/>
            <person name="Church D."/>
            <person name="Clamp M."/>
            <person name="Copley R.R."/>
            <person name="Doerks T."/>
            <person name="Eddy S.R."/>
            <person name="Eichler E.E."/>
            <person name="Furey T.S."/>
            <person name="Galagan J."/>
            <person name="Gilbert J.G."/>
            <person name="Harmon C."/>
            <person name="Hayashizaki Y."/>
            <person name="Haussler D."/>
            <person name="Hermjakob H."/>
            <person name="Hokamp K."/>
            <person name="Jang W."/>
            <person name="Johnson L.S."/>
            <person name="Jones T.A."/>
            <person name="Kasif S."/>
            <person name="Kaspryzk A."/>
            <person name="Kennedy S."/>
            <person name="Kent W.J."/>
            <person name="Kitts P."/>
            <person name="Koonin E.V."/>
            <person name="Korf I."/>
            <person name="Kulp D."/>
            <person name="Lancet D."/>
            <person name="Lowe T.M."/>
            <person name="McLysaght A."/>
            <person name="Mikkelsen T."/>
            <person name="Moran J.V."/>
            <person name="Mulder N."/>
            <person name="Pollara V.J."/>
            <person name="Ponting C.P."/>
            <person name="Schuler G."/>
            <person name="Schultz J."/>
            <person name="Slater G."/>
            <person name="Smit A.F."/>
            <person name="Stupka E."/>
            <person name="Szustakowski J."/>
            <person name="Thierry-Mieg D."/>
            <person name="Thierry-Mieg J."/>
            <person name="Wagner L."/>
            <person name="Wallis J."/>
            <person name="Wheeler R."/>
            <person name="Williams A."/>
            <person name="Wolf Y.I."/>
            <person name="Wolfe K.H."/>
            <person name="Yang S.P."/>
            <person name="Yeh R.F."/>
            <person name="Collins F."/>
            <person name="Guyer M.S."/>
            <person name="Peterson J."/>
            <person name="Felsenfeld A."/>
            <person name="Wetterstrand K.A."/>
            <person name="Patrinos A."/>
            <person name="Morgan M.J."/>
            <person name="de Jong P."/>
            <person name="Catanese J.J."/>
            <person name="Osoegawa K."/>
            <person name="Shizuya H."/>
            <person name="Choi S."/>
            <person name="Chen Y.J."/>
        </authorList>
    </citation>
    <scope>NUCLEOTIDE SEQUENCE [LARGE SCALE GENOMIC DNA]</scope>
</reference>
<dbReference type="AlphaFoldDB" id="A0A7P0TBF1"/>
<accession>A0A7P0TBF1</accession>
<dbReference type="Proteomes" id="UP000005640">
    <property type="component" value="Chromosome 9"/>
</dbReference>